<name>A0AAV5A053_9AGAM</name>
<evidence type="ECO:0000313" key="3">
    <source>
        <dbReference type="Proteomes" id="UP001050691"/>
    </source>
</evidence>
<evidence type="ECO:0000256" key="1">
    <source>
        <dbReference type="SAM" id="MobiDB-lite"/>
    </source>
</evidence>
<protein>
    <recommendedName>
        <fullName evidence="4">C2H2-type domain-containing protein</fullName>
    </recommendedName>
</protein>
<gene>
    <name evidence="2" type="ORF">Clacol_002201</name>
</gene>
<comment type="caution">
    <text evidence="2">The sequence shown here is derived from an EMBL/GenBank/DDBJ whole genome shotgun (WGS) entry which is preliminary data.</text>
</comment>
<evidence type="ECO:0000313" key="2">
    <source>
        <dbReference type="EMBL" id="GJJ07994.1"/>
    </source>
</evidence>
<dbReference type="AlphaFoldDB" id="A0AAV5A053"/>
<feature type="region of interest" description="Disordered" evidence="1">
    <location>
        <begin position="139"/>
        <end position="160"/>
    </location>
</feature>
<organism evidence="2 3">
    <name type="scientific">Clathrus columnatus</name>
    <dbReference type="NCBI Taxonomy" id="1419009"/>
    <lineage>
        <taxon>Eukaryota</taxon>
        <taxon>Fungi</taxon>
        <taxon>Dikarya</taxon>
        <taxon>Basidiomycota</taxon>
        <taxon>Agaricomycotina</taxon>
        <taxon>Agaricomycetes</taxon>
        <taxon>Phallomycetidae</taxon>
        <taxon>Phallales</taxon>
        <taxon>Clathraceae</taxon>
        <taxon>Clathrus</taxon>
    </lineage>
</organism>
<dbReference type="EMBL" id="BPWL01000002">
    <property type="protein sequence ID" value="GJJ07994.1"/>
    <property type="molecule type" value="Genomic_DNA"/>
</dbReference>
<dbReference type="Proteomes" id="UP001050691">
    <property type="component" value="Unassembled WGS sequence"/>
</dbReference>
<keyword evidence="3" id="KW-1185">Reference proteome</keyword>
<accession>A0AAV5A053</accession>
<sequence>MSSRQTPPQTDHFEDITWSDHEHLREQLNDQLLSQHLATGDRDATQTYASATYVGDYPNYATHHFTPSIHSPSSRGNTWDFQRMSDEFAALAAASRNTLHATRTPIPSHPRHYMHTTREESVIPEGAVFPIDIPHTTATNSTSFSNSEVGERRRNNPTPQRIRRAYYAHVDPLGGRTLVPSTVSYDDHNIPQYDSAWLIYPDQHPWIRSREAYLCHYNFCNTIVQQRNRRNHNIRAHVNMLSHRISYIYLSSIPSPKE</sequence>
<proteinExistence type="predicted"/>
<evidence type="ECO:0008006" key="4">
    <source>
        <dbReference type="Google" id="ProtNLM"/>
    </source>
</evidence>
<reference evidence="2" key="1">
    <citation type="submission" date="2021-10" db="EMBL/GenBank/DDBJ databases">
        <title>De novo Genome Assembly of Clathrus columnatus (Basidiomycota, Fungi) Using Illumina and Nanopore Sequence Data.</title>
        <authorList>
            <person name="Ogiso-Tanaka E."/>
            <person name="Itagaki H."/>
            <person name="Hosoya T."/>
            <person name="Hosaka K."/>
        </authorList>
    </citation>
    <scope>NUCLEOTIDE SEQUENCE</scope>
    <source>
        <strain evidence="2">MO-923</strain>
    </source>
</reference>